<proteinExistence type="predicted"/>
<dbReference type="VEuPathDB" id="FungiDB:HpaG803450"/>
<dbReference type="Proteomes" id="UP000011713">
    <property type="component" value="Unassembled WGS sequence"/>
</dbReference>
<feature type="coiled-coil region" evidence="1">
    <location>
        <begin position="74"/>
        <end position="108"/>
    </location>
</feature>
<name>M4BAY9_HYAAE</name>
<dbReference type="AlphaFoldDB" id="M4BAY9"/>
<keyword evidence="1" id="KW-0175">Coiled coil</keyword>
<organism evidence="3 4">
    <name type="scientific">Hyaloperonospora arabidopsidis (strain Emoy2)</name>
    <name type="common">Downy mildew agent</name>
    <name type="synonym">Peronospora arabidopsidis</name>
    <dbReference type="NCBI Taxonomy" id="559515"/>
    <lineage>
        <taxon>Eukaryota</taxon>
        <taxon>Sar</taxon>
        <taxon>Stramenopiles</taxon>
        <taxon>Oomycota</taxon>
        <taxon>Peronosporomycetes</taxon>
        <taxon>Peronosporales</taxon>
        <taxon>Peronosporaceae</taxon>
        <taxon>Hyaloperonospora</taxon>
    </lineage>
</organism>
<evidence type="ECO:0000256" key="1">
    <source>
        <dbReference type="SAM" id="Coils"/>
    </source>
</evidence>
<sequence length="133" mass="15777">MDEAEEETRSQTGLQVQSDTVSQLDRVTCELRGDLEHERSRRLGLVDNVTRLSSERERDRSDFAFAQLENERTQRSLRDDLVEARQDISRLRRKISELQTRADIQHREHKYLLEIFERKGFLHQEKSCTGYKA</sequence>
<dbReference type="HOGENOM" id="CLU_096991_2_0_1"/>
<evidence type="ECO:0000256" key="2">
    <source>
        <dbReference type="SAM" id="MobiDB-lite"/>
    </source>
</evidence>
<evidence type="ECO:0000313" key="4">
    <source>
        <dbReference type="Proteomes" id="UP000011713"/>
    </source>
</evidence>
<protein>
    <submittedName>
        <fullName evidence="3">Uncharacterized protein</fullName>
    </submittedName>
</protein>
<reference evidence="4" key="1">
    <citation type="journal article" date="2010" name="Science">
        <title>Signatures of adaptation to obligate biotrophy in the Hyaloperonospora arabidopsidis genome.</title>
        <authorList>
            <person name="Baxter L."/>
            <person name="Tripathy S."/>
            <person name="Ishaque N."/>
            <person name="Boot N."/>
            <person name="Cabral A."/>
            <person name="Kemen E."/>
            <person name="Thines M."/>
            <person name="Ah-Fong A."/>
            <person name="Anderson R."/>
            <person name="Badejoko W."/>
            <person name="Bittner-Eddy P."/>
            <person name="Boore J.L."/>
            <person name="Chibucos M.C."/>
            <person name="Coates M."/>
            <person name="Dehal P."/>
            <person name="Delehaunty K."/>
            <person name="Dong S."/>
            <person name="Downton P."/>
            <person name="Dumas B."/>
            <person name="Fabro G."/>
            <person name="Fronick C."/>
            <person name="Fuerstenberg S.I."/>
            <person name="Fulton L."/>
            <person name="Gaulin E."/>
            <person name="Govers F."/>
            <person name="Hughes L."/>
            <person name="Humphray S."/>
            <person name="Jiang R.H."/>
            <person name="Judelson H."/>
            <person name="Kamoun S."/>
            <person name="Kyung K."/>
            <person name="Meijer H."/>
            <person name="Minx P."/>
            <person name="Morris P."/>
            <person name="Nelson J."/>
            <person name="Phuntumart V."/>
            <person name="Qutob D."/>
            <person name="Rehmany A."/>
            <person name="Rougon-Cardoso A."/>
            <person name="Ryden P."/>
            <person name="Torto-Alalibo T."/>
            <person name="Studholme D."/>
            <person name="Wang Y."/>
            <person name="Win J."/>
            <person name="Wood J."/>
            <person name="Clifton S.W."/>
            <person name="Rogers J."/>
            <person name="Van den Ackerveken G."/>
            <person name="Jones J.D."/>
            <person name="McDowell J.M."/>
            <person name="Beynon J."/>
            <person name="Tyler B.M."/>
        </authorList>
    </citation>
    <scope>NUCLEOTIDE SEQUENCE [LARGE SCALE GENOMIC DNA]</scope>
    <source>
        <strain evidence="4">Emoy2</strain>
    </source>
</reference>
<feature type="compositionally biased region" description="Polar residues" evidence="2">
    <location>
        <begin position="10"/>
        <end position="22"/>
    </location>
</feature>
<feature type="region of interest" description="Disordered" evidence="2">
    <location>
        <begin position="1"/>
        <end position="22"/>
    </location>
</feature>
<dbReference type="EnsemblProtists" id="HpaT803450">
    <property type="protein sequence ID" value="HpaP803450"/>
    <property type="gene ID" value="HpaG803450"/>
</dbReference>
<dbReference type="InParanoid" id="M4BAY9"/>
<keyword evidence="4" id="KW-1185">Reference proteome</keyword>
<dbReference type="EMBL" id="JH598083">
    <property type="status" value="NOT_ANNOTATED_CDS"/>
    <property type="molecule type" value="Genomic_DNA"/>
</dbReference>
<evidence type="ECO:0000313" key="3">
    <source>
        <dbReference type="EnsemblProtists" id="HpaP803450"/>
    </source>
</evidence>
<reference evidence="3" key="2">
    <citation type="submission" date="2015-06" db="UniProtKB">
        <authorList>
            <consortium name="EnsemblProtists"/>
        </authorList>
    </citation>
    <scope>IDENTIFICATION</scope>
    <source>
        <strain evidence="3">Emoy2</strain>
    </source>
</reference>
<accession>M4BAY9</accession>